<sequence>MGKLIKPSVFILALVPFAILLLRIYRNDLGPDPAQELSIETGEWTLRFLLITLAMTPLRQFTNQAVFVRHRRMLGLFALFYASVHFLSWMAFLLGFRFFAIMEELVERPYITVGFSAYLILLALGATSPKAVARRLGKNWKRLHRLVYVAAVLGIVHLLWILRSDIAEVLLYGCILAFLLGYRVVHYVRKRSKPSVSG</sequence>
<proteinExistence type="inferred from homology"/>
<keyword evidence="4 7" id="KW-1133">Transmembrane helix</keyword>
<keyword evidence="5" id="KW-0408">Iron</keyword>
<evidence type="ECO:0000256" key="5">
    <source>
        <dbReference type="ARBA" id="ARBA00023004"/>
    </source>
</evidence>
<feature type="transmembrane region" description="Helical" evidence="7">
    <location>
        <begin position="108"/>
        <end position="126"/>
    </location>
</feature>
<dbReference type="GO" id="GO:0016679">
    <property type="term" value="F:oxidoreductase activity, acting on diphenols and related substances as donors"/>
    <property type="evidence" value="ECO:0007669"/>
    <property type="project" value="TreeGrafter"/>
</dbReference>
<dbReference type="GO" id="GO:0005886">
    <property type="term" value="C:plasma membrane"/>
    <property type="evidence" value="ECO:0007669"/>
    <property type="project" value="TreeGrafter"/>
</dbReference>
<evidence type="ECO:0000256" key="2">
    <source>
        <dbReference type="ARBA" id="ARBA00022448"/>
    </source>
</evidence>
<organism evidence="9">
    <name type="scientific">marine metagenome</name>
    <dbReference type="NCBI Taxonomy" id="408172"/>
    <lineage>
        <taxon>unclassified sequences</taxon>
        <taxon>metagenomes</taxon>
        <taxon>ecological metagenomes</taxon>
    </lineage>
</organism>
<comment type="subcellular location">
    <subcellularLocation>
        <location evidence="1">Membrane</location>
        <topology evidence="1">Multi-pass membrane protein</topology>
    </subcellularLocation>
</comment>
<accession>A0A382EHR0</accession>
<dbReference type="GO" id="GO:0020037">
    <property type="term" value="F:heme binding"/>
    <property type="evidence" value="ECO:0007669"/>
    <property type="project" value="TreeGrafter"/>
</dbReference>
<feature type="domain" description="Ferric oxidoreductase" evidence="8">
    <location>
        <begin position="42"/>
        <end position="154"/>
    </location>
</feature>
<evidence type="ECO:0000256" key="1">
    <source>
        <dbReference type="ARBA" id="ARBA00004141"/>
    </source>
</evidence>
<keyword evidence="6 7" id="KW-0472">Membrane</keyword>
<feature type="transmembrane region" description="Helical" evidence="7">
    <location>
        <begin position="7"/>
        <end position="25"/>
    </location>
</feature>
<feature type="transmembrane region" description="Helical" evidence="7">
    <location>
        <begin position="45"/>
        <end position="62"/>
    </location>
</feature>
<gene>
    <name evidence="9" type="ORF">METZ01_LOCUS202355</name>
</gene>
<feature type="transmembrane region" description="Helical" evidence="7">
    <location>
        <begin position="74"/>
        <end position="96"/>
    </location>
</feature>
<dbReference type="HAMAP" id="MF_01207">
    <property type="entry name" value="MsrQ"/>
    <property type="match status" value="1"/>
</dbReference>
<feature type="transmembrane region" description="Helical" evidence="7">
    <location>
        <begin position="169"/>
        <end position="185"/>
    </location>
</feature>
<dbReference type="GO" id="GO:0010181">
    <property type="term" value="F:FMN binding"/>
    <property type="evidence" value="ECO:0007669"/>
    <property type="project" value="TreeGrafter"/>
</dbReference>
<dbReference type="InterPro" id="IPR013130">
    <property type="entry name" value="Fe3_Rdtase_TM_dom"/>
</dbReference>
<dbReference type="EMBL" id="UINC01044272">
    <property type="protein sequence ID" value="SVB49501.1"/>
    <property type="molecule type" value="Genomic_DNA"/>
</dbReference>
<evidence type="ECO:0000256" key="4">
    <source>
        <dbReference type="ARBA" id="ARBA00022989"/>
    </source>
</evidence>
<keyword evidence="3 7" id="KW-0812">Transmembrane</keyword>
<evidence type="ECO:0000256" key="6">
    <source>
        <dbReference type="ARBA" id="ARBA00023136"/>
    </source>
</evidence>
<evidence type="ECO:0000256" key="7">
    <source>
        <dbReference type="SAM" id="Phobius"/>
    </source>
</evidence>
<dbReference type="PANTHER" id="PTHR36964:SF1">
    <property type="entry name" value="PROTEIN-METHIONINE-SULFOXIDE REDUCTASE HEME-BINDING SUBUNIT MSRQ"/>
    <property type="match status" value="1"/>
</dbReference>
<reference evidence="9" key="1">
    <citation type="submission" date="2018-05" db="EMBL/GenBank/DDBJ databases">
        <authorList>
            <person name="Lanie J.A."/>
            <person name="Ng W.-L."/>
            <person name="Kazmierczak K.M."/>
            <person name="Andrzejewski T.M."/>
            <person name="Davidsen T.M."/>
            <person name="Wayne K.J."/>
            <person name="Tettelin H."/>
            <person name="Glass J.I."/>
            <person name="Rusch D."/>
            <person name="Podicherti R."/>
            <person name="Tsui H.-C.T."/>
            <person name="Winkler M.E."/>
        </authorList>
    </citation>
    <scope>NUCLEOTIDE SEQUENCE</scope>
</reference>
<dbReference type="AlphaFoldDB" id="A0A382EHR0"/>
<dbReference type="PANTHER" id="PTHR36964">
    <property type="entry name" value="PROTEIN-METHIONINE-SULFOXIDE REDUCTASE HEME-BINDING SUBUNIT MSRQ"/>
    <property type="match status" value="1"/>
</dbReference>
<evidence type="ECO:0000313" key="9">
    <source>
        <dbReference type="EMBL" id="SVB49501.1"/>
    </source>
</evidence>
<evidence type="ECO:0000259" key="8">
    <source>
        <dbReference type="Pfam" id="PF01794"/>
    </source>
</evidence>
<protein>
    <recommendedName>
        <fullName evidence="8">Ferric oxidoreductase domain-containing protein</fullName>
    </recommendedName>
</protein>
<dbReference type="Pfam" id="PF01794">
    <property type="entry name" value="Ferric_reduct"/>
    <property type="match status" value="1"/>
</dbReference>
<dbReference type="InterPro" id="IPR022837">
    <property type="entry name" value="MsrQ-like"/>
</dbReference>
<feature type="transmembrane region" description="Helical" evidence="7">
    <location>
        <begin position="146"/>
        <end position="163"/>
    </location>
</feature>
<keyword evidence="2" id="KW-0813">Transport</keyword>
<name>A0A382EHR0_9ZZZZ</name>
<evidence type="ECO:0000256" key="3">
    <source>
        <dbReference type="ARBA" id="ARBA00022692"/>
    </source>
</evidence>